<dbReference type="AlphaFoldDB" id="A0A542YLI3"/>
<reference evidence="1 2" key="1">
    <citation type="submission" date="2019-06" db="EMBL/GenBank/DDBJ databases">
        <title>Sequencing the genomes of 1000 actinobacteria strains.</title>
        <authorList>
            <person name="Klenk H.-P."/>
        </authorList>
    </citation>
    <scope>NUCLEOTIDE SEQUENCE [LARGE SCALE GENOMIC DNA]</scope>
    <source>
        <strain evidence="1 2">DSM 12335</strain>
    </source>
</reference>
<keyword evidence="2" id="KW-1185">Reference proteome</keyword>
<protein>
    <submittedName>
        <fullName evidence="1">Uncharacterized protein</fullName>
    </submittedName>
</protein>
<evidence type="ECO:0000313" key="2">
    <source>
        <dbReference type="Proteomes" id="UP000319516"/>
    </source>
</evidence>
<dbReference type="Proteomes" id="UP000319516">
    <property type="component" value="Unassembled WGS sequence"/>
</dbReference>
<proteinExistence type="predicted"/>
<dbReference type="EMBL" id="VFOP01000001">
    <property type="protein sequence ID" value="TQL48956.1"/>
    <property type="molecule type" value="Genomic_DNA"/>
</dbReference>
<organism evidence="1 2">
    <name type="scientific">Ornithinicoccus hortensis</name>
    <dbReference type="NCBI Taxonomy" id="82346"/>
    <lineage>
        <taxon>Bacteria</taxon>
        <taxon>Bacillati</taxon>
        <taxon>Actinomycetota</taxon>
        <taxon>Actinomycetes</taxon>
        <taxon>Micrococcales</taxon>
        <taxon>Intrasporangiaceae</taxon>
        <taxon>Ornithinicoccus</taxon>
    </lineage>
</organism>
<evidence type="ECO:0000313" key="1">
    <source>
        <dbReference type="EMBL" id="TQL48956.1"/>
    </source>
</evidence>
<accession>A0A542YLI3</accession>
<dbReference type="RefSeq" id="WP_153390447.1">
    <property type="nucleotide sequence ID" value="NZ_BAAAIK010000012.1"/>
</dbReference>
<sequence>MPDTVDARWEAGPRNTIAIIQNRHDRIFYENQFLPFAERHAASDAVFHLLRDDGEGHRHVPRPELERVITAVAAAPPLREALRDLGFRTGVPADDS</sequence>
<comment type="caution">
    <text evidence="1">The sequence shown here is derived from an EMBL/GenBank/DDBJ whole genome shotgun (WGS) entry which is preliminary data.</text>
</comment>
<name>A0A542YLI3_9MICO</name>
<gene>
    <name evidence="1" type="ORF">FB467_0018</name>
</gene>